<accession>A0AA39YGK5</accession>
<evidence type="ECO:0000256" key="1">
    <source>
        <dbReference type="SAM" id="MobiDB-lite"/>
    </source>
</evidence>
<gene>
    <name evidence="2" type="ORF">B0T16DRAFT_98456</name>
</gene>
<comment type="caution">
    <text evidence="2">The sequence shown here is derived from an EMBL/GenBank/DDBJ whole genome shotgun (WGS) entry which is preliminary data.</text>
</comment>
<reference evidence="2" key="1">
    <citation type="submission" date="2023-06" db="EMBL/GenBank/DDBJ databases">
        <title>Genome-scale phylogeny and comparative genomics of the fungal order Sordariales.</title>
        <authorList>
            <consortium name="Lawrence Berkeley National Laboratory"/>
            <person name="Hensen N."/>
            <person name="Bonometti L."/>
            <person name="Westerberg I."/>
            <person name="Brannstrom I.O."/>
            <person name="Guillou S."/>
            <person name="Cros-Aarteil S."/>
            <person name="Calhoun S."/>
            <person name="Haridas S."/>
            <person name="Kuo A."/>
            <person name="Mondo S."/>
            <person name="Pangilinan J."/>
            <person name="Riley R."/>
            <person name="Labutti K."/>
            <person name="Andreopoulos B."/>
            <person name="Lipzen A."/>
            <person name="Chen C."/>
            <person name="Yanf M."/>
            <person name="Daum C."/>
            <person name="Ng V."/>
            <person name="Clum A."/>
            <person name="Steindorff A."/>
            <person name="Ohm R."/>
            <person name="Martin F."/>
            <person name="Silar P."/>
            <person name="Natvig D."/>
            <person name="Lalanne C."/>
            <person name="Gautier V."/>
            <person name="Ament-Velasquez S.L."/>
            <person name="Kruys A."/>
            <person name="Hutchinson M.I."/>
            <person name="Powell A.J."/>
            <person name="Barry K."/>
            <person name="Miller A.N."/>
            <person name="Grigoriev I.V."/>
            <person name="Debuchy R."/>
            <person name="Gladieux P."/>
            <person name="Thoren M.H."/>
            <person name="Johannesson H."/>
        </authorList>
    </citation>
    <scope>NUCLEOTIDE SEQUENCE</scope>
    <source>
        <strain evidence="2">SMH2532-1</strain>
    </source>
</reference>
<protein>
    <submittedName>
        <fullName evidence="2">Uncharacterized protein</fullName>
    </submittedName>
</protein>
<feature type="region of interest" description="Disordered" evidence="1">
    <location>
        <begin position="79"/>
        <end position="113"/>
    </location>
</feature>
<dbReference type="AlphaFoldDB" id="A0AA39YGK5"/>
<organism evidence="2 3">
    <name type="scientific">Cercophora newfieldiana</name>
    <dbReference type="NCBI Taxonomy" id="92897"/>
    <lineage>
        <taxon>Eukaryota</taxon>
        <taxon>Fungi</taxon>
        <taxon>Dikarya</taxon>
        <taxon>Ascomycota</taxon>
        <taxon>Pezizomycotina</taxon>
        <taxon>Sordariomycetes</taxon>
        <taxon>Sordariomycetidae</taxon>
        <taxon>Sordariales</taxon>
        <taxon>Lasiosphaeriaceae</taxon>
        <taxon>Cercophora</taxon>
    </lineage>
</organism>
<sequence>MQCLLVDARLTATHDEQEGLMSPLLIPPPSFTMWAATFTSSPPIQRPPPFLNPVPQGLEFVYNERQEPKKQIATVNMKTQTRKAKNLQKRQIAKPPKPTAPLTSKNADFDPDNLPNPPYVCCRNKEKAPKTAVYRTRKHGYYVKCCNVEKQ</sequence>
<name>A0AA39YGK5_9PEZI</name>
<dbReference type="Proteomes" id="UP001174936">
    <property type="component" value="Unassembled WGS sequence"/>
</dbReference>
<evidence type="ECO:0000313" key="2">
    <source>
        <dbReference type="EMBL" id="KAK0652244.1"/>
    </source>
</evidence>
<keyword evidence="3" id="KW-1185">Reference proteome</keyword>
<evidence type="ECO:0000313" key="3">
    <source>
        <dbReference type="Proteomes" id="UP001174936"/>
    </source>
</evidence>
<dbReference type="EMBL" id="JAULSV010000002">
    <property type="protein sequence ID" value="KAK0652244.1"/>
    <property type="molecule type" value="Genomic_DNA"/>
</dbReference>
<feature type="compositionally biased region" description="Basic residues" evidence="1">
    <location>
        <begin position="80"/>
        <end position="92"/>
    </location>
</feature>
<proteinExistence type="predicted"/>